<accession>A0A1I3XNK7</accession>
<proteinExistence type="predicted"/>
<keyword evidence="2" id="KW-0732">Signal</keyword>
<feature type="compositionally biased region" description="Low complexity" evidence="1">
    <location>
        <begin position="36"/>
        <end position="52"/>
    </location>
</feature>
<feature type="region of interest" description="Disordered" evidence="1">
    <location>
        <begin position="21"/>
        <end position="60"/>
    </location>
</feature>
<feature type="signal peptide" evidence="2">
    <location>
        <begin position="1"/>
        <end position="21"/>
    </location>
</feature>
<organism evidence="3 4">
    <name type="scientific">Streptomyces pini</name>
    <dbReference type="NCBI Taxonomy" id="1520580"/>
    <lineage>
        <taxon>Bacteria</taxon>
        <taxon>Bacillati</taxon>
        <taxon>Actinomycetota</taxon>
        <taxon>Actinomycetes</taxon>
        <taxon>Kitasatosporales</taxon>
        <taxon>Streptomycetaceae</taxon>
        <taxon>Streptomyces</taxon>
    </lineage>
</organism>
<name>A0A1I3XNK7_9ACTN</name>
<evidence type="ECO:0000313" key="3">
    <source>
        <dbReference type="EMBL" id="SFK21085.1"/>
    </source>
</evidence>
<evidence type="ECO:0008006" key="5">
    <source>
        <dbReference type="Google" id="ProtNLM"/>
    </source>
</evidence>
<dbReference type="Proteomes" id="UP000198928">
    <property type="component" value="Unassembled WGS sequence"/>
</dbReference>
<feature type="chain" id="PRO_5038643827" description="DUF4352 domain-containing protein" evidence="2">
    <location>
        <begin position="22"/>
        <end position="214"/>
    </location>
</feature>
<reference evidence="4" key="1">
    <citation type="submission" date="2016-10" db="EMBL/GenBank/DDBJ databases">
        <authorList>
            <person name="Varghese N."/>
            <person name="Submissions S."/>
        </authorList>
    </citation>
    <scope>NUCLEOTIDE SEQUENCE [LARGE SCALE GENOMIC DNA]</scope>
    <source>
        <strain evidence="4">PL19</strain>
    </source>
</reference>
<feature type="compositionally biased region" description="Basic and acidic residues" evidence="1">
    <location>
        <begin position="205"/>
        <end position="214"/>
    </location>
</feature>
<evidence type="ECO:0000256" key="2">
    <source>
        <dbReference type="SAM" id="SignalP"/>
    </source>
</evidence>
<protein>
    <recommendedName>
        <fullName evidence="5">DUF4352 domain-containing protein</fullName>
    </recommendedName>
</protein>
<gene>
    <name evidence="3" type="ORF">SAMN05192584_104257</name>
</gene>
<evidence type="ECO:0000313" key="4">
    <source>
        <dbReference type="Proteomes" id="UP000198928"/>
    </source>
</evidence>
<dbReference type="EMBL" id="FOSG01000004">
    <property type="protein sequence ID" value="SFK21085.1"/>
    <property type="molecule type" value="Genomic_DNA"/>
</dbReference>
<dbReference type="PROSITE" id="PS51257">
    <property type="entry name" value="PROKAR_LIPOPROTEIN"/>
    <property type="match status" value="1"/>
</dbReference>
<feature type="region of interest" description="Disordered" evidence="1">
    <location>
        <begin position="194"/>
        <end position="214"/>
    </location>
</feature>
<keyword evidence="4" id="KW-1185">Reference proteome</keyword>
<dbReference type="AlphaFoldDB" id="A0A1I3XNK7"/>
<evidence type="ECO:0000256" key="1">
    <source>
        <dbReference type="SAM" id="MobiDB-lite"/>
    </source>
</evidence>
<sequence length="214" mass="21443">MRRTVLAAVLMSLSLTLTGCGAGGEPAPSATPGPSAPATAGPSQAASAGPSAVPTGKTFAWPDGLEATATVLGRLRPADRTDVQGGTVDEKRLAGAREKLLGQSGEPLGLRVELTNNGDTPLDLDAVEIQWVGVEVGGMARRAAADGGFEGELAPGESATELSAWAVPDIVAVGYQVLVWPEGARNGAAGQFSGAVPGASLRPPQGDDHGHLGH</sequence>